<comment type="similarity">
    <text evidence="1">Belongs to the ROK (NagC/XylR) family.</text>
</comment>
<dbReference type="InterPro" id="IPR043129">
    <property type="entry name" value="ATPase_NBD"/>
</dbReference>
<dbReference type="InterPro" id="IPR000600">
    <property type="entry name" value="ROK"/>
</dbReference>
<accession>A0A9D1YQ71</accession>
<dbReference type="PANTHER" id="PTHR18964:SF149">
    <property type="entry name" value="BIFUNCTIONAL UDP-N-ACETYLGLUCOSAMINE 2-EPIMERASE_N-ACETYLMANNOSAMINE KINASE"/>
    <property type="match status" value="1"/>
</dbReference>
<organism evidence="2 3">
    <name type="scientific">Candidatus Eisenbergiella pullistercoris</name>
    <dbReference type="NCBI Taxonomy" id="2838555"/>
    <lineage>
        <taxon>Bacteria</taxon>
        <taxon>Bacillati</taxon>
        <taxon>Bacillota</taxon>
        <taxon>Clostridia</taxon>
        <taxon>Lachnospirales</taxon>
        <taxon>Lachnospiraceae</taxon>
        <taxon>Eisenbergiella</taxon>
    </lineage>
</organism>
<reference evidence="2" key="2">
    <citation type="submission" date="2021-04" db="EMBL/GenBank/DDBJ databases">
        <authorList>
            <person name="Gilroy R."/>
        </authorList>
    </citation>
    <scope>NUCLEOTIDE SEQUENCE</scope>
    <source>
        <strain evidence="2">ChiSxjej3B15-24422</strain>
    </source>
</reference>
<dbReference type="Gene3D" id="3.30.420.40">
    <property type="match status" value="2"/>
</dbReference>
<evidence type="ECO:0000313" key="2">
    <source>
        <dbReference type="EMBL" id="HIY60914.1"/>
    </source>
</evidence>
<dbReference type="AlphaFoldDB" id="A0A9D1YQ71"/>
<gene>
    <name evidence="2" type="ORF">H9831_09580</name>
</gene>
<dbReference type="EMBL" id="DXDD01000120">
    <property type="protein sequence ID" value="HIY60914.1"/>
    <property type="molecule type" value="Genomic_DNA"/>
</dbReference>
<proteinExistence type="inferred from homology"/>
<dbReference type="SUPFAM" id="SSF53067">
    <property type="entry name" value="Actin-like ATPase domain"/>
    <property type="match status" value="1"/>
</dbReference>
<sequence>MYEIGIDMGGTHTAVGLVEGLTLKDRVEFATDTEQGAEKYIEELSANISVLLERNSLKPEEIANIGMGVPGSFNAQTGMIEYANNLSFSDVPFRDMMEAKLQKKVRIDNDANLAAWGEYLLSRSSASSFIMVTLGTGIGCGIVLDGKLYRGVNFAEGEIGHMTLRYDGIDCNCGRKGCFEAYASASALVRQAAEAARKHPDSRLYALVEGDVSRMNGRLFFQAVREGDGTALAVRDAYAQLLAEGLTNLINLLQPEELIIGGGISGAAELFLPQTQERIAKMVYSRASRVQTRIRPAEFGNDAGIVGAARLGDM</sequence>
<dbReference type="Proteomes" id="UP000824007">
    <property type="component" value="Unassembled WGS sequence"/>
</dbReference>
<evidence type="ECO:0000313" key="3">
    <source>
        <dbReference type="Proteomes" id="UP000824007"/>
    </source>
</evidence>
<dbReference type="InterPro" id="IPR049874">
    <property type="entry name" value="ROK_cs"/>
</dbReference>
<protein>
    <submittedName>
        <fullName evidence="2">ROK family protein</fullName>
    </submittedName>
</protein>
<name>A0A9D1YQ71_9FIRM</name>
<dbReference type="PROSITE" id="PS01125">
    <property type="entry name" value="ROK"/>
    <property type="match status" value="1"/>
</dbReference>
<evidence type="ECO:0000256" key="1">
    <source>
        <dbReference type="ARBA" id="ARBA00006479"/>
    </source>
</evidence>
<dbReference type="PANTHER" id="PTHR18964">
    <property type="entry name" value="ROK (REPRESSOR, ORF, KINASE) FAMILY"/>
    <property type="match status" value="1"/>
</dbReference>
<dbReference type="Pfam" id="PF00480">
    <property type="entry name" value="ROK"/>
    <property type="match status" value="1"/>
</dbReference>
<reference evidence="2" key="1">
    <citation type="journal article" date="2021" name="PeerJ">
        <title>Extensive microbial diversity within the chicken gut microbiome revealed by metagenomics and culture.</title>
        <authorList>
            <person name="Gilroy R."/>
            <person name="Ravi A."/>
            <person name="Getino M."/>
            <person name="Pursley I."/>
            <person name="Horton D.L."/>
            <person name="Alikhan N.F."/>
            <person name="Baker D."/>
            <person name="Gharbi K."/>
            <person name="Hall N."/>
            <person name="Watson M."/>
            <person name="Adriaenssens E.M."/>
            <person name="Foster-Nyarko E."/>
            <person name="Jarju S."/>
            <person name="Secka A."/>
            <person name="Antonio M."/>
            <person name="Oren A."/>
            <person name="Chaudhuri R.R."/>
            <person name="La Ragione R."/>
            <person name="Hildebrand F."/>
            <person name="Pallen M.J."/>
        </authorList>
    </citation>
    <scope>NUCLEOTIDE SEQUENCE</scope>
    <source>
        <strain evidence="2">ChiSxjej3B15-24422</strain>
    </source>
</reference>
<feature type="non-terminal residue" evidence="2">
    <location>
        <position position="314"/>
    </location>
</feature>
<comment type="caution">
    <text evidence="2">The sequence shown here is derived from an EMBL/GenBank/DDBJ whole genome shotgun (WGS) entry which is preliminary data.</text>
</comment>